<dbReference type="Proteomes" id="UP000248014">
    <property type="component" value="Unassembled WGS sequence"/>
</dbReference>
<evidence type="ECO:0000313" key="3">
    <source>
        <dbReference type="EMBL" id="PXW75113.1"/>
    </source>
</evidence>
<proteinExistence type="predicted"/>
<reference evidence="3 4" key="1">
    <citation type="submission" date="2018-05" db="EMBL/GenBank/DDBJ databases">
        <title>Genomic Encyclopedia of Type Strains, Phase IV (KMG-IV): sequencing the most valuable type-strain genomes for metagenomic binning, comparative biology and taxonomic classification.</title>
        <authorList>
            <person name="Goeker M."/>
        </authorList>
    </citation>
    <scope>NUCLEOTIDE SEQUENCE [LARGE SCALE GENOMIC DNA]</scope>
    <source>
        <strain evidence="3 4">DSM 3183</strain>
    </source>
</reference>
<keyword evidence="1" id="KW-0175">Coiled coil</keyword>
<evidence type="ECO:0000256" key="1">
    <source>
        <dbReference type="SAM" id="Coils"/>
    </source>
</evidence>
<evidence type="ECO:0000313" key="4">
    <source>
        <dbReference type="Proteomes" id="UP000248014"/>
    </source>
</evidence>
<protein>
    <recommendedName>
        <fullName evidence="5">Phage shock protein B</fullName>
    </recommendedName>
</protein>
<comment type="caution">
    <text evidence="3">The sequence shown here is derived from an EMBL/GenBank/DDBJ whole genome shotgun (WGS) entry which is preliminary data.</text>
</comment>
<gene>
    <name evidence="3" type="ORF">C7451_10782</name>
</gene>
<organism evidence="3 4">
    <name type="scientific">Blastomonas natatoria</name>
    <dbReference type="NCBI Taxonomy" id="34015"/>
    <lineage>
        <taxon>Bacteria</taxon>
        <taxon>Pseudomonadati</taxon>
        <taxon>Pseudomonadota</taxon>
        <taxon>Alphaproteobacteria</taxon>
        <taxon>Sphingomonadales</taxon>
        <taxon>Sphingomonadaceae</taxon>
        <taxon>Blastomonas</taxon>
    </lineage>
</organism>
<dbReference type="AlphaFoldDB" id="A0A2V3V065"/>
<dbReference type="EMBL" id="QJJM01000007">
    <property type="protein sequence ID" value="PXW75113.1"/>
    <property type="molecule type" value="Genomic_DNA"/>
</dbReference>
<dbReference type="OrthoDB" id="7579171at2"/>
<dbReference type="RefSeq" id="WP_110298865.1">
    <property type="nucleotide sequence ID" value="NZ_QJJM01000007.1"/>
</dbReference>
<keyword evidence="2" id="KW-0472">Membrane</keyword>
<feature type="coiled-coil region" evidence="1">
    <location>
        <begin position="51"/>
        <end position="78"/>
    </location>
</feature>
<keyword evidence="2" id="KW-0812">Transmembrane</keyword>
<keyword evidence="2" id="KW-1133">Transmembrane helix</keyword>
<evidence type="ECO:0000256" key="2">
    <source>
        <dbReference type="SAM" id="Phobius"/>
    </source>
</evidence>
<accession>A0A2V3V065</accession>
<sequence length="91" mass="10411">MFDNPFSMVVAIVFIVMIANVLKARYKAQHGIVEDAIGNQKRVAAADSGETQRLREDVRALKERVQVLERVITDQRQTSDLSLEIEKLRDR</sequence>
<feature type="transmembrane region" description="Helical" evidence="2">
    <location>
        <begin position="6"/>
        <end position="22"/>
    </location>
</feature>
<name>A0A2V3V065_9SPHN</name>
<keyword evidence="4" id="KW-1185">Reference proteome</keyword>
<evidence type="ECO:0008006" key="5">
    <source>
        <dbReference type="Google" id="ProtNLM"/>
    </source>
</evidence>